<dbReference type="Proteomes" id="UP000269221">
    <property type="component" value="Unassembled WGS sequence"/>
</dbReference>
<keyword evidence="6" id="KW-0695">RNA-directed DNA polymerase</keyword>
<keyword evidence="9" id="KW-1185">Reference proteome</keyword>
<dbReference type="Gene3D" id="3.30.420.10">
    <property type="entry name" value="Ribonuclease H-like superfamily/Ribonuclease H"/>
    <property type="match status" value="1"/>
</dbReference>
<dbReference type="OrthoDB" id="9359997at2759"/>
<dbReference type="SUPFAM" id="SSF53098">
    <property type="entry name" value="Ribonuclease H-like"/>
    <property type="match status" value="1"/>
</dbReference>
<dbReference type="InterPro" id="IPR012337">
    <property type="entry name" value="RNaseH-like_sf"/>
</dbReference>
<gene>
    <name evidence="8" type="ORF">DUI87_20559</name>
</gene>
<keyword evidence="4" id="KW-0255">Endonuclease</keyword>
<dbReference type="EMBL" id="QRBI01000131">
    <property type="protein sequence ID" value="RMC03363.1"/>
    <property type="molecule type" value="Genomic_DNA"/>
</dbReference>
<dbReference type="STRING" id="333673.A0A3M0JQU7"/>
<reference evidence="8 9" key="1">
    <citation type="submission" date="2018-07" db="EMBL/GenBank/DDBJ databases">
        <title>A high quality draft genome assembly of the barn swallow (H. rustica rustica).</title>
        <authorList>
            <person name="Formenti G."/>
            <person name="Chiara M."/>
            <person name="Poveda L."/>
            <person name="Francoijs K.-J."/>
            <person name="Bonisoli-Alquati A."/>
            <person name="Canova L."/>
            <person name="Gianfranceschi L."/>
            <person name="Horner D.S."/>
            <person name="Saino N."/>
        </authorList>
    </citation>
    <scope>NUCLEOTIDE SEQUENCE [LARGE SCALE GENOMIC DNA]</scope>
    <source>
        <strain evidence="8">Chelidonia</strain>
        <tissue evidence="8">Blood</tissue>
    </source>
</reference>
<dbReference type="PANTHER" id="PTHR41694">
    <property type="entry name" value="ENDOGENOUS RETROVIRUS GROUP K MEMBER POL PROTEIN"/>
    <property type="match status" value="1"/>
</dbReference>
<evidence type="ECO:0000313" key="9">
    <source>
        <dbReference type="Proteomes" id="UP000269221"/>
    </source>
</evidence>
<dbReference type="GO" id="GO:0035613">
    <property type="term" value="F:RNA stem-loop binding"/>
    <property type="evidence" value="ECO:0007669"/>
    <property type="project" value="TreeGrafter"/>
</dbReference>
<accession>A0A3M0JQU7</accession>
<dbReference type="InterPro" id="IPR043128">
    <property type="entry name" value="Rev_trsase/Diguanyl_cyclase"/>
</dbReference>
<keyword evidence="3" id="KW-0540">Nuclease</keyword>
<evidence type="ECO:0000313" key="8">
    <source>
        <dbReference type="EMBL" id="RMC03363.1"/>
    </source>
</evidence>
<protein>
    <recommendedName>
        <fullName evidence="7">Integrase catalytic domain-containing protein</fullName>
    </recommendedName>
</protein>
<dbReference type="AlphaFoldDB" id="A0A3M0JQU7"/>
<dbReference type="Gene3D" id="3.30.70.270">
    <property type="match status" value="1"/>
</dbReference>
<comment type="caution">
    <text evidence="8">The sequence shown here is derived from an EMBL/GenBank/DDBJ whole genome shotgun (WGS) entry which is preliminary data.</text>
</comment>
<keyword evidence="1" id="KW-0808">Transferase</keyword>
<dbReference type="GO" id="GO:0015074">
    <property type="term" value="P:DNA integration"/>
    <property type="evidence" value="ECO:0007669"/>
    <property type="project" value="InterPro"/>
</dbReference>
<evidence type="ECO:0000259" key="7">
    <source>
        <dbReference type="PROSITE" id="PS50994"/>
    </source>
</evidence>
<organism evidence="8 9">
    <name type="scientific">Hirundo rustica rustica</name>
    <dbReference type="NCBI Taxonomy" id="333673"/>
    <lineage>
        <taxon>Eukaryota</taxon>
        <taxon>Metazoa</taxon>
        <taxon>Chordata</taxon>
        <taxon>Craniata</taxon>
        <taxon>Vertebrata</taxon>
        <taxon>Euteleostomi</taxon>
        <taxon>Archelosauria</taxon>
        <taxon>Archosauria</taxon>
        <taxon>Dinosauria</taxon>
        <taxon>Saurischia</taxon>
        <taxon>Theropoda</taxon>
        <taxon>Coelurosauria</taxon>
        <taxon>Aves</taxon>
        <taxon>Neognathae</taxon>
        <taxon>Neoaves</taxon>
        <taxon>Telluraves</taxon>
        <taxon>Australaves</taxon>
        <taxon>Passeriformes</taxon>
        <taxon>Sylvioidea</taxon>
        <taxon>Hirundinidae</taxon>
        <taxon>Hirundo</taxon>
    </lineage>
</organism>
<keyword evidence="5" id="KW-0378">Hydrolase</keyword>
<dbReference type="PROSITE" id="PS50994">
    <property type="entry name" value="INTEGRASE"/>
    <property type="match status" value="1"/>
</dbReference>
<keyword evidence="2" id="KW-0548">Nucleotidyltransferase</keyword>
<evidence type="ECO:0000256" key="5">
    <source>
        <dbReference type="ARBA" id="ARBA00022801"/>
    </source>
</evidence>
<dbReference type="GO" id="GO:0003964">
    <property type="term" value="F:RNA-directed DNA polymerase activity"/>
    <property type="evidence" value="ECO:0007669"/>
    <property type="project" value="UniProtKB-KW"/>
</dbReference>
<dbReference type="PANTHER" id="PTHR41694:SF3">
    <property type="entry name" value="RNA-DIRECTED DNA POLYMERASE-RELATED"/>
    <property type="match status" value="1"/>
</dbReference>
<evidence type="ECO:0000256" key="1">
    <source>
        <dbReference type="ARBA" id="ARBA00022679"/>
    </source>
</evidence>
<dbReference type="InterPro" id="IPR001584">
    <property type="entry name" value="Integrase_cat-core"/>
</dbReference>
<dbReference type="GO" id="GO:0004519">
    <property type="term" value="F:endonuclease activity"/>
    <property type="evidence" value="ECO:0007669"/>
    <property type="project" value="UniProtKB-KW"/>
</dbReference>
<dbReference type="InterPro" id="IPR043502">
    <property type="entry name" value="DNA/RNA_pol_sf"/>
</dbReference>
<evidence type="ECO:0000256" key="4">
    <source>
        <dbReference type="ARBA" id="ARBA00022759"/>
    </source>
</evidence>
<evidence type="ECO:0000256" key="6">
    <source>
        <dbReference type="ARBA" id="ARBA00022918"/>
    </source>
</evidence>
<dbReference type="SUPFAM" id="SSF56672">
    <property type="entry name" value="DNA/RNA polymerases"/>
    <property type="match status" value="1"/>
</dbReference>
<proteinExistence type="predicted"/>
<feature type="domain" description="Integrase catalytic" evidence="7">
    <location>
        <begin position="202"/>
        <end position="337"/>
    </location>
</feature>
<evidence type="ECO:0000256" key="2">
    <source>
        <dbReference type="ARBA" id="ARBA00022695"/>
    </source>
</evidence>
<dbReference type="GO" id="GO:0016787">
    <property type="term" value="F:hydrolase activity"/>
    <property type="evidence" value="ECO:0007669"/>
    <property type="project" value="UniProtKB-KW"/>
</dbReference>
<name>A0A3M0JQU7_HIRRU</name>
<sequence>MLPSSPDFGHFFCFAEVPGREDWAELILVEEKDGCKAVNSAERDFVPSCVAVIDPLDRDSFTGLDCKYIIIRDTKYTPLKIEISPEVITSDPEGLILMARCLHLPYFLPKGQAIPVPTKLLVVNSAPGIYWAEVVGEDKPIIGCGIHRGFELQQEKVQQTPSWRFLGLEIASRTTRPQKAIKDNPRTLVDFHQLCGSLNWGGGSSPDEVVLLISQKGLVALVLWESSGRLKYVHVSVNTFSGAVYASAHREEATDAQKHLIQDSSVLSILKVIKTNNRPKYASKVFGEFLQQWGTEHKKGIPCSPTGQAGFERTKESCNSKKETDTTNEIVQSIFYS</sequence>
<evidence type="ECO:0000256" key="3">
    <source>
        <dbReference type="ARBA" id="ARBA00022722"/>
    </source>
</evidence>
<dbReference type="InterPro" id="IPR036397">
    <property type="entry name" value="RNaseH_sf"/>
</dbReference>